<reference evidence="7" key="1">
    <citation type="submission" date="2021-05" db="EMBL/GenBank/DDBJ databases">
        <title>Genomic insights into ecological role and evolution of a novel Thermoplasmata order Candidatus Sysuiplasmatales.</title>
        <authorList>
            <person name="Yuan Y."/>
        </authorList>
    </citation>
    <scope>NUCLEOTIDE SEQUENCE</scope>
    <source>
        <strain evidence="7">TUT19-bin139</strain>
    </source>
</reference>
<protein>
    <submittedName>
        <fullName evidence="7">Methylenetetrahydrofolate reductase</fullName>
        <ecNumber evidence="7">1.5.1.20</ecNumber>
    </submittedName>
</protein>
<dbReference type="UniPathway" id="UPA00193"/>
<proteinExistence type="inferred from homology"/>
<comment type="cofactor">
    <cofactor evidence="1">
        <name>FAD</name>
        <dbReference type="ChEBI" id="CHEBI:57692"/>
    </cofactor>
</comment>
<dbReference type="EC" id="1.5.1.20" evidence="7"/>
<gene>
    <name evidence="7" type="ORF">KIY12_05190</name>
</gene>
<dbReference type="PANTHER" id="PTHR45754:SF3">
    <property type="entry name" value="METHYLENETETRAHYDROFOLATE REDUCTASE (NADPH)"/>
    <property type="match status" value="1"/>
</dbReference>
<dbReference type="InterPro" id="IPR029041">
    <property type="entry name" value="FAD-linked_oxidoreductase-like"/>
</dbReference>
<dbReference type="GO" id="GO:0005829">
    <property type="term" value="C:cytosol"/>
    <property type="evidence" value="ECO:0007669"/>
    <property type="project" value="TreeGrafter"/>
</dbReference>
<dbReference type="AlphaFoldDB" id="A0A8J7YNP9"/>
<dbReference type="InterPro" id="IPR003171">
    <property type="entry name" value="Mehydrof_redctse-like"/>
</dbReference>
<comment type="similarity">
    <text evidence="3">Belongs to the methylenetetrahydrofolate reductase family.</text>
</comment>
<evidence type="ECO:0000256" key="5">
    <source>
        <dbReference type="ARBA" id="ARBA00022827"/>
    </source>
</evidence>
<evidence type="ECO:0000313" key="7">
    <source>
        <dbReference type="EMBL" id="MBX8644103.1"/>
    </source>
</evidence>
<evidence type="ECO:0000256" key="2">
    <source>
        <dbReference type="ARBA" id="ARBA00004777"/>
    </source>
</evidence>
<evidence type="ECO:0000256" key="4">
    <source>
        <dbReference type="ARBA" id="ARBA00022630"/>
    </source>
</evidence>
<dbReference type="GO" id="GO:0009086">
    <property type="term" value="P:methionine biosynthetic process"/>
    <property type="evidence" value="ECO:0007669"/>
    <property type="project" value="TreeGrafter"/>
</dbReference>
<comment type="pathway">
    <text evidence="2">One-carbon metabolism; tetrahydrofolate interconversion.</text>
</comment>
<dbReference type="Pfam" id="PF02219">
    <property type="entry name" value="MTHFR"/>
    <property type="match status" value="1"/>
</dbReference>
<evidence type="ECO:0000256" key="1">
    <source>
        <dbReference type="ARBA" id="ARBA00001974"/>
    </source>
</evidence>
<keyword evidence="6 7" id="KW-0560">Oxidoreductase</keyword>
<evidence type="ECO:0000256" key="6">
    <source>
        <dbReference type="ARBA" id="ARBA00023002"/>
    </source>
</evidence>
<dbReference type="EMBL" id="JAHEAC010000038">
    <property type="protein sequence ID" value="MBX8644103.1"/>
    <property type="molecule type" value="Genomic_DNA"/>
</dbReference>
<dbReference type="CDD" id="cd00537">
    <property type="entry name" value="MTHFR"/>
    <property type="match status" value="1"/>
</dbReference>
<keyword evidence="5" id="KW-0274">FAD</keyword>
<organism evidence="7 8">
    <name type="scientific">Candidatus Sysuiplasma superficiale</name>
    <dbReference type="NCBI Taxonomy" id="2823368"/>
    <lineage>
        <taxon>Archaea</taxon>
        <taxon>Methanobacteriati</taxon>
        <taxon>Thermoplasmatota</taxon>
        <taxon>Thermoplasmata</taxon>
        <taxon>Candidatus Sysuiplasmatales</taxon>
        <taxon>Candidatus Sysuiplasmataceae</taxon>
        <taxon>Candidatus Sysuiplasma</taxon>
    </lineage>
</organism>
<name>A0A8J7YNP9_9ARCH</name>
<accession>A0A8J7YNP9</accession>
<dbReference type="SUPFAM" id="SSF51730">
    <property type="entry name" value="FAD-linked oxidoreductase"/>
    <property type="match status" value="1"/>
</dbReference>
<dbReference type="PANTHER" id="PTHR45754">
    <property type="entry name" value="METHYLENETETRAHYDROFOLATE REDUCTASE"/>
    <property type="match status" value="1"/>
</dbReference>
<dbReference type="Gene3D" id="3.20.20.220">
    <property type="match status" value="1"/>
</dbReference>
<evidence type="ECO:0000256" key="3">
    <source>
        <dbReference type="ARBA" id="ARBA00006743"/>
    </source>
</evidence>
<dbReference type="GO" id="GO:0071949">
    <property type="term" value="F:FAD binding"/>
    <property type="evidence" value="ECO:0007669"/>
    <property type="project" value="TreeGrafter"/>
</dbReference>
<dbReference type="Proteomes" id="UP000750197">
    <property type="component" value="Unassembled WGS sequence"/>
</dbReference>
<evidence type="ECO:0000313" key="8">
    <source>
        <dbReference type="Proteomes" id="UP000750197"/>
    </source>
</evidence>
<dbReference type="GO" id="GO:0035999">
    <property type="term" value="P:tetrahydrofolate interconversion"/>
    <property type="evidence" value="ECO:0007669"/>
    <property type="project" value="UniProtKB-UniPathway"/>
</dbReference>
<keyword evidence="4" id="KW-0285">Flavoprotein</keyword>
<dbReference type="GO" id="GO:0004489">
    <property type="term" value="F:methylenetetrahydrofolate reductase [NAD(P)H] activity"/>
    <property type="evidence" value="ECO:0007669"/>
    <property type="project" value="UniProtKB-EC"/>
</dbReference>
<sequence length="306" mass="33327">MLHTGRLERKLRQHYFVVTCELAPPQGATIEPLIKKAEAVRNHVDAANLTDCTSAMVRMSSLAASVTVMKAGIEPVMQLTLRDRNRIGLQSDLLGASALGIRNVLCLYGDPPSAGNEKDAKPVYDIGTDTLISGIRRMRDESLLMGGGKLTFPPSFFIGAAASPTEEESSKRIERIKKKVDAGAQFFQTQPVFDLAVFESFMADMNSSGLSSAAPFIAGVMPLKSAKMARHIREEVHGITIPDDILERMERSTSPEETGIRIALETIEQVRKMRGVSGIHIMTVAWENVIPVIVERAGLTPGDSLP</sequence>
<comment type="caution">
    <text evidence="7">The sequence shown here is derived from an EMBL/GenBank/DDBJ whole genome shotgun (WGS) entry which is preliminary data.</text>
</comment>